<accession>A0ABR8TLK8</accession>
<evidence type="ECO:0000313" key="2">
    <source>
        <dbReference type="EMBL" id="MBD7976671.1"/>
    </source>
</evidence>
<keyword evidence="3" id="KW-1185">Reference proteome</keyword>
<dbReference type="Pfam" id="PF11137">
    <property type="entry name" value="DUF2909"/>
    <property type="match status" value="1"/>
</dbReference>
<dbReference type="InterPro" id="IPR021313">
    <property type="entry name" value="DUF2909"/>
</dbReference>
<keyword evidence="1" id="KW-0472">Membrane</keyword>
<comment type="caution">
    <text evidence="2">The sequence shown here is derived from an EMBL/GenBank/DDBJ whole genome shotgun (WGS) entry which is preliminary data.</text>
</comment>
<dbReference type="EMBL" id="JACSQG010000002">
    <property type="protein sequence ID" value="MBD7976671.1"/>
    <property type="molecule type" value="Genomic_DNA"/>
</dbReference>
<reference evidence="2 3" key="1">
    <citation type="submission" date="2020-08" db="EMBL/GenBank/DDBJ databases">
        <title>A Genomic Blueprint of the Chicken Gut Microbiome.</title>
        <authorList>
            <person name="Gilroy R."/>
            <person name="Ravi A."/>
            <person name="Getino M."/>
            <person name="Pursley I."/>
            <person name="Horton D.L."/>
            <person name="Alikhan N.-F."/>
            <person name="Baker D."/>
            <person name="Gharbi K."/>
            <person name="Hall N."/>
            <person name="Watson M."/>
            <person name="Adriaenssens E.M."/>
            <person name="Foster-Nyarko E."/>
            <person name="Jarju S."/>
            <person name="Secka A."/>
            <person name="Antonio M."/>
            <person name="Oren A."/>
            <person name="Chaudhuri R."/>
            <person name="La Ragione R.M."/>
            <person name="Hildebrand F."/>
            <person name="Pallen M.J."/>
        </authorList>
    </citation>
    <scope>NUCLEOTIDE SEQUENCE [LARGE SCALE GENOMIC DNA]</scope>
    <source>
        <strain evidence="2 3">Sa2CUA2</strain>
    </source>
</reference>
<name>A0ABR8TLK8_9PSED</name>
<keyword evidence="1 2" id="KW-0812">Transmembrane</keyword>
<feature type="transmembrane region" description="Helical" evidence="1">
    <location>
        <begin position="6"/>
        <end position="24"/>
    </location>
</feature>
<gene>
    <name evidence="2" type="ORF">H9642_05650</name>
</gene>
<feature type="transmembrane region" description="Helical" evidence="1">
    <location>
        <begin position="36"/>
        <end position="57"/>
    </location>
</feature>
<evidence type="ECO:0000256" key="1">
    <source>
        <dbReference type="SAM" id="Phobius"/>
    </source>
</evidence>
<dbReference type="Proteomes" id="UP000611945">
    <property type="component" value="Unassembled WGS sequence"/>
</dbReference>
<proteinExistence type="predicted"/>
<keyword evidence="1" id="KW-1133">Transmembrane helix</keyword>
<organism evidence="2 3">
    <name type="scientific">Serpens gallinarum</name>
    <dbReference type="NCBI Taxonomy" id="2763075"/>
    <lineage>
        <taxon>Bacteria</taxon>
        <taxon>Pseudomonadati</taxon>
        <taxon>Pseudomonadota</taxon>
        <taxon>Gammaproteobacteria</taxon>
        <taxon>Pseudomonadales</taxon>
        <taxon>Pseudomonadaceae</taxon>
        <taxon>Pseudomonas</taxon>
    </lineage>
</organism>
<dbReference type="RefSeq" id="WP_251835456.1">
    <property type="nucleotide sequence ID" value="NZ_JACSQG010000002.1"/>
</dbReference>
<sequence>MLKAAILLLLLAILISLFSALFFMVKDQGHGRRMMYALYVRVGLAALTVSLIAWGFYSGHLQPHVTW</sequence>
<protein>
    <submittedName>
        <fullName evidence="2">Twin transmembrane helix small protein</fullName>
    </submittedName>
</protein>
<dbReference type="NCBIfam" id="NF033233">
    <property type="entry name" value="twin_helix"/>
    <property type="match status" value="1"/>
</dbReference>
<evidence type="ECO:0000313" key="3">
    <source>
        <dbReference type="Proteomes" id="UP000611945"/>
    </source>
</evidence>